<dbReference type="PANTHER" id="PTHR33595">
    <property type="entry name" value="VON WILLEBRAND FACTOR A DOMAIN PROTEIN"/>
    <property type="match status" value="1"/>
</dbReference>
<evidence type="ECO:0000313" key="3">
    <source>
        <dbReference type="EMBL" id="KAK9925470.1"/>
    </source>
</evidence>
<evidence type="ECO:0000313" key="4">
    <source>
        <dbReference type="Proteomes" id="UP001457282"/>
    </source>
</evidence>
<dbReference type="InterPro" id="IPR057710">
    <property type="entry name" value="DUF7950"/>
</dbReference>
<evidence type="ECO:0000256" key="1">
    <source>
        <dbReference type="SAM" id="MobiDB-lite"/>
    </source>
</evidence>
<dbReference type="PANTHER" id="PTHR33595:SF27">
    <property type="match status" value="1"/>
</dbReference>
<protein>
    <recommendedName>
        <fullName evidence="2">DUF7950 domain-containing protein</fullName>
    </recommendedName>
</protein>
<evidence type="ECO:0000259" key="2">
    <source>
        <dbReference type="Pfam" id="PF25821"/>
    </source>
</evidence>
<dbReference type="EMBL" id="JBEDUW010000006">
    <property type="protein sequence ID" value="KAK9925470.1"/>
    <property type="molecule type" value="Genomic_DNA"/>
</dbReference>
<sequence length="296" mass="33159">MEGGEGWRMMRCAGGAEDKSVLNRTMLRFRPIAPKPVTGGSGSGESPTGMLHNVFGSRGRSKRKYVRVRKNNRQEENGKGSPNDNYNNNNNSKGVVTLQLLPEIDKSSNNDHSKDGGSSFEINPVVSHSHQWLSLSTIGRNNYMRGDEVSDPTAVMGGVKSWVSVECVRGTCMKAPQGFVFSSTDEERMRRRLEGDTCPGFVSDGWNRVTWVNGAFRRMVMRTGQQQLPEIAVWLVMNEELPYTHSAFTCQVKLKYTVGKKEKYYYSQMVPCDLWRIDGGGFAWRLDVKAALTLGR</sequence>
<dbReference type="Pfam" id="PF25821">
    <property type="entry name" value="DUF7950"/>
    <property type="match status" value="1"/>
</dbReference>
<proteinExistence type="predicted"/>
<dbReference type="Proteomes" id="UP001457282">
    <property type="component" value="Unassembled WGS sequence"/>
</dbReference>
<dbReference type="AlphaFoldDB" id="A0AAW1WQ85"/>
<feature type="compositionally biased region" description="Basic residues" evidence="1">
    <location>
        <begin position="59"/>
        <end position="71"/>
    </location>
</feature>
<name>A0AAW1WQ85_RUBAR</name>
<accession>A0AAW1WQ85</accession>
<feature type="region of interest" description="Disordered" evidence="1">
    <location>
        <begin position="32"/>
        <end position="93"/>
    </location>
</feature>
<reference evidence="3 4" key="1">
    <citation type="journal article" date="2023" name="G3 (Bethesda)">
        <title>A chromosome-length genome assembly and annotation of blackberry (Rubus argutus, cv. 'Hillquist').</title>
        <authorList>
            <person name="Bruna T."/>
            <person name="Aryal R."/>
            <person name="Dudchenko O."/>
            <person name="Sargent D.J."/>
            <person name="Mead D."/>
            <person name="Buti M."/>
            <person name="Cavallini A."/>
            <person name="Hytonen T."/>
            <person name="Andres J."/>
            <person name="Pham M."/>
            <person name="Weisz D."/>
            <person name="Mascagni F."/>
            <person name="Usai G."/>
            <person name="Natali L."/>
            <person name="Bassil N."/>
            <person name="Fernandez G.E."/>
            <person name="Lomsadze A."/>
            <person name="Armour M."/>
            <person name="Olukolu B."/>
            <person name="Poorten T."/>
            <person name="Britton C."/>
            <person name="Davik J."/>
            <person name="Ashrafi H."/>
            <person name="Aiden E.L."/>
            <person name="Borodovsky M."/>
            <person name="Worthington M."/>
        </authorList>
    </citation>
    <scope>NUCLEOTIDE SEQUENCE [LARGE SCALE GENOMIC DNA]</scope>
    <source>
        <strain evidence="3">PI 553951</strain>
    </source>
</reference>
<keyword evidence="4" id="KW-1185">Reference proteome</keyword>
<comment type="caution">
    <text evidence="3">The sequence shown here is derived from an EMBL/GenBank/DDBJ whole genome shotgun (WGS) entry which is preliminary data.</text>
</comment>
<organism evidence="3 4">
    <name type="scientific">Rubus argutus</name>
    <name type="common">Southern blackberry</name>
    <dbReference type="NCBI Taxonomy" id="59490"/>
    <lineage>
        <taxon>Eukaryota</taxon>
        <taxon>Viridiplantae</taxon>
        <taxon>Streptophyta</taxon>
        <taxon>Embryophyta</taxon>
        <taxon>Tracheophyta</taxon>
        <taxon>Spermatophyta</taxon>
        <taxon>Magnoliopsida</taxon>
        <taxon>eudicotyledons</taxon>
        <taxon>Gunneridae</taxon>
        <taxon>Pentapetalae</taxon>
        <taxon>rosids</taxon>
        <taxon>fabids</taxon>
        <taxon>Rosales</taxon>
        <taxon>Rosaceae</taxon>
        <taxon>Rosoideae</taxon>
        <taxon>Rosoideae incertae sedis</taxon>
        <taxon>Rubus</taxon>
    </lineage>
</organism>
<gene>
    <name evidence="3" type="ORF">M0R45_033794</name>
</gene>
<feature type="domain" description="DUF7950" evidence="2">
    <location>
        <begin position="159"/>
        <end position="293"/>
    </location>
</feature>